<feature type="chain" id="PRO_5014941317" evidence="1">
    <location>
        <begin position="17"/>
        <end position="86"/>
    </location>
</feature>
<reference evidence="2" key="1">
    <citation type="submission" date="2018-01" db="EMBL/GenBank/DDBJ databases">
        <title>An insight into the sialome of Amazonian anophelines.</title>
        <authorList>
            <person name="Ribeiro J.M."/>
            <person name="Scarpassa V."/>
            <person name="Calvo E."/>
        </authorList>
    </citation>
    <scope>NUCLEOTIDE SEQUENCE</scope>
</reference>
<sequence>MCVCVFLCVLVKPRFAKVPWRVSLTHFTITSHTVHGAPGSIAPSIGSFSVGSRCPTHARDWHHRNRMVVQVKWPPPSQQRSTRRRV</sequence>
<organism evidence="2">
    <name type="scientific">Anopheles darlingi</name>
    <name type="common">Mosquito</name>
    <dbReference type="NCBI Taxonomy" id="43151"/>
    <lineage>
        <taxon>Eukaryota</taxon>
        <taxon>Metazoa</taxon>
        <taxon>Ecdysozoa</taxon>
        <taxon>Arthropoda</taxon>
        <taxon>Hexapoda</taxon>
        <taxon>Insecta</taxon>
        <taxon>Pterygota</taxon>
        <taxon>Neoptera</taxon>
        <taxon>Endopterygota</taxon>
        <taxon>Diptera</taxon>
        <taxon>Nematocera</taxon>
        <taxon>Culicoidea</taxon>
        <taxon>Culicidae</taxon>
        <taxon>Anophelinae</taxon>
        <taxon>Anopheles</taxon>
    </lineage>
</organism>
<protein>
    <submittedName>
        <fullName evidence="2">Putative secreted protein</fullName>
    </submittedName>
</protein>
<dbReference type="EMBL" id="GGFL01014988">
    <property type="protein sequence ID" value="MBW79166.1"/>
    <property type="molecule type" value="Transcribed_RNA"/>
</dbReference>
<proteinExistence type="predicted"/>
<name>A0A2M4DNL9_ANODA</name>
<keyword evidence="1" id="KW-0732">Signal</keyword>
<evidence type="ECO:0000256" key="1">
    <source>
        <dbReference type="SAM" id="SignalP"/>
    </source>
</evidence>
<dbReference type="AlphaFoldDB" id="A0A2M4DNL9"/>
<evidence type="ECO:0000313" key="2">
    <source>
        <dbReference type="EMBL" id="MBW79166.1"/>
    </source>
</evidence>
<feature type="signal peptide" evidence="1">
    <location>
        <begin position="1"/>
        <end position="16"/>
    </location>
</feature>
<accession>A0A2M4DNL9</accession>